<reference evidence="2" key="1">
    <citation type="submission" date="2021-03" db="EMBL/GenBank/DDBJ databases">
        <title>Antimicrobial resistance genes in bacteria isolated from Japanese honey, and their potential for conferring macrolide and lincosamide resistance in the American foulbrood pathogen Paenibacillus larvae.</title>
        <authorList>
            <person name="Okamoto M."/>
            <person name="Kumagai M."/>
            <person name="Kanamori H."/>
            <person name="Takamatsu D."/>
        </authorList>
    </citation>
    <scope>NUCLEOTIDE SEQUENCE</scope>
    <source>
        <strain evidence="2">J2TS6</strain>
    </source>
</reference>
<evidence type="ECO:0000313" key="3">
    <source>
        <dbReference type="Proteomes" id="UP000679779"/>
    </source>
</evidence>
<keyword evidence="3" id="KW-1185">Reference proteome</keyword>
<comment type="caution">
    <text evidence="2">The sequence shown here is derived from an EMBL/GenBank/DDBJ whole genome shotgun (WGS) entry which is preliminary data.</text>
</comment>
<keyword evidence="1" id="KW-0472">Membrane</keyword>
<gene>
    <name evidence="2" type="ORF">J2TS6_02580</name>
</gene>
<dbReference type="Proteomes" id="UP000679779">
    <property type="component" value="Unassembled WGS sequence"/>
</dbReference>
<keyword evidence="1" id="KW-1133">Transmembrane helix</keyword>
<keyword evidence="1" id="KW-0812">Transmembrane</keyword>
<sequence>MIQGRWKKFAFIAAKLLAGLVLLLLGLFFSIQIAVILILWWAG</sequence>
<dbReference type="AlphaFoldDB" id="A0A919XAN0"/>
<feature type="transmembrane region" description="Helical" evidence="1">
    <location>
        <begin position="12"/>
        <end position="42"/>
    </location>
</feature>
<dbReference type="EMBL" id="BORQ01000001">
    <property type="protein sequence ID" value="GIO29117.1"/>
    <property type="molecule type" value="Genomic_DNA"/>
</dbReference>
<proteinExistence type="predicted"/>
<evidence type="ECO:0000256" key="1">
    <source>
        <dbReference type="SAM" id="Phobius"/>
    </source>
</evidence>
<organism evidence="2 3">
    <name type="scientific">Paenibacillus albilobatus</name>
    <dbReference type="NCBI Taxonomy" id="2716884"/>
    <lineage>
        <taxon>Bacteria</taxon>
        <taxon>Bacillati</taxon>
        <taxon>Bacillota</taxon>
        <taxon>Bacilli</taxon>
        <taxon>Bacillales</taxon>
        <taxon>Paenibacillaceae</taxon>
        <taxon>Paenibacillus</taxon>
    </lineage>
</organism>
<name>A0A919XAN0_9BACL</name>
<evidence type="ECO:0000313" key="2">
    <source>
        <dbReference type="EMBL" id="GIO29117.1"/>
    </source>
</evidence>
<protein>
    <submittedName>
        <fullName evidence="2">Uncharacterized protein</fullName>
    </submittedName>
</protein>
<accession>A0A919XAN0</accession>